<feature type="compositionally biased region" description="Basic residues" evidence="1">
    <location>
        <begin position="788"/>
        <end position="802"/>
    </location>
</feature>
<feature type="region of interest" description="Disordered" evidence="1">
    <location>
        <begin position="665"/>
        <end position="802"/>
    </location>
</feature>
<feature type="compositionally biased region" description="Basic and acidic residues" evidence="1">
    <location>
        <begin position="692"/>
        <end position="712"/>
    </location>
</feature>
<dbReference type="EMBL" id="SOZI01000128">
    <property type="protein sequence ID" value="TNY18653.1"/>
    <property type="molecule type" value="Genomic_DNA"/>
</dbReference>
<evidence type="ECO:0008006" key="5">
    <source>
        <dbReference type="Google" id="ProtNLM"/>
    </source>
</evidence>
<organism evidence="3 4">
    <name type="scientific">Rhodotorula diobovata</name>
    <dbReference type="NCBI Taxonomy" id="5288"/>
    <lineage>
        <taxon>Eukaryota</taxon>
        <taxon>Fungi</taxon>
        <taxon>Dikarya</taxon>
        <taxon>Basidiomycota</taxon>
        <taxon>Pucciniomycotina</taxon>
        <taxon>Microbotryomycetes</taxon>
        <taxon>Sporidiobolales</taxon>
        <taxon>Sporidiobolaceae</taxon>
        <taxon>Rhodotorula</taxon>
    </lineage>
</organism>
<feature type="region of interest" description="Disordered" evidence="1">
    <location>
        <begin position="630"/>
        <end position="650"/>
    </location>
</feature>
<feature type="compositionally biased region" description="Basic and acidic residues" evidence="1">
    <location>
        <begin position="555"/>
        <end position="570"/>
    </location>
</feature>
<feature type="compositionally biased region" description="Basic and acidic residues" evidence="1">
    <location>
        <begin position="630"/>
        <end position="647"/>
    </location>
</feature>
<feature type="chain" id="PRO_5022923005" description="CUE domain-containing protein" evidence="2">
    <location>
        <begin position="27"/>
        <end position="802"/>
    </location>
</feature>
<evidence type="ECO:0000256" key="2">
    <source>
        <dbReference type="SAM" id="SignalP"/>
    </source>
</evidence>
<accession>A0A5C5FPC5</accession>
<evidence type="ECO:0000256" key="1">
    <source>
        <dbReference type="SAM" id="MobiDB-lite"/>
    </source>
</evidence>
<protein>
    <recommendedName>
        <fullName evidence="5">CUE domain-containing protein</fullName>
    </recommendedName>
</protein>
<gene>
    <name evidence="3" type="ORF">DMC30DRAFT_42622</name>
</gene>
<feature type="compositionally biased region" description="Low complexity" evidence="1">
    <location>
        <begin position="585"/>
        <end position="598"/>
    </location>
</feature>
<name>A0A5C5FPC5_9BASI</name>
<dbReference type="Proteomes" id="UP000311382">
    <property type="component" value="Unassembled WGS sequence"/>
</dbReference>
<feature type="compositionally biased region" description="Gly residues" evidence="1">
    <location>
        <begin position="751"/>
        <end position="775"/>
    </location>
</feature>
<feature type="compositionally biased region" description="Basic and acidic residues" evidence="1">
    <location>
        <begin position="776"/>
        <end position="787"/>
    </location>
</feature>
<proteinExistence type="predicted"/>
<dbReference type="STRING" id="5288.A0A5C5FPC5"/>
<dbReference type="AlphaFoldDB" id="A0A5C5FPC5"/>
<feature type="compositionally biased region" description="Acidic residues" evidence="1">
    <location>
        <begin position="531"/>
        <end position="540"/>
    </location>
</feature>
<keyword evidence="4" id="KW-1185">Reference proteome</keyword>
<feature type="compositionally biased region" description="Low complexity" evidence="1">
    <location>
        <begin position="724"/>
        <end position="750"/>
    </location>
</feature>
<feature type="region of interest" description="Disordered" evidence="1">
    <location>
        <begin position="527"/>
        <end position="606"/>
    </location>
</feature>
<feature type="signal peptide" evidence="2">
    <location>
        <begin position="1"/>
        <end position="26"/>
    </location>
</feature>
<evidence type="ECO:0000313" key="4">
    <source>
        <dbReference type="Proteomes" id="UP000311382"/>
    </source>
</evidence>
<dbReference type="OrthoDB" id="5577209at2759"/>
<evidence type="ECO:0000313" key="3">
    <source>
        <dbReference type="EMBL" id="TNY18653.1"/>
    </source>
</evidence>
<keyword evidence="2" id="KW-0732">Signal</keyword>
<reference evidence="3 4" key="1">
    <citation type="submission" date="2019-03" db="EMBL/GenBank/DDBJ databases">
        <title>Rhodosporidium diobovatum UCD-FST 08-225 genome sequencing, assembly, and annotation.</title>
        <authorList>
            <person name="Fakankun I.U."/>
            <person name="Fristensky B."/>
            <person name="Levin D.B."/>
        </authorList>
    </citation>
    <scope>NUCLEOTIDE SEQUENCE [LARGE SCALE GENOMIC DNA]</scope>
    <source>
        <strain evidence="3 4">UCD-FST 08-225</strain>
    </source>
</reference>
<feature type="region of interest" description="Disordered" evidence="1">
    <location>
        <begin position="449"/>
        <end position="513"/>
    </location>
</feature>
<feature type="compositionally biased region" description="Acidic residues" evidence="1">
    <location>
        <begin position="571"/>
        <end position="580"/>
    </location>
</feature>
<sequence length="802" mass="81829">MTADPSTQLLVALLTLPASSLPSTLALPSVADSLSSLLAHSQPHTTPAAQHQPDDTRQLLHSVIARAAPIKGALASVSLLAHYLAAFLPSNAHLARSTAREALAANPRLAQQVRTEGIEALRLALRRACHAGNGDGDEGAVRAAGTLLALVQGARECFEPLTSAGAAAAVEAVGALVSAYGDLADDDSASSSPSLDALRLAILDTAHSLLTTVSTTLSSTSSASPSSGALDCLRDLLVLLLPQRGSSSSSPPTPLASALASLAPALAPALADAVTGSVGPTARQVKDLVGGLRRAGSAAAEGTAPPEWLERLRRARFVGGAADGTVGVGKDGGEEVALAGVNGVEGVDAEKEAELASVRVAGRSPVLAFLTQRSDKPPRVPHVAQAISHLLDLFPHLPPPFLRAALLHPTFSPPASSAGGFERATESLVAALLDDAPLPADLVALRDGTAAPTPAPAPVQPAQVAAPPAEPARAGPTRANIHDDDRFFSRGKLLGPKNARRPPPASAAQGKGLALDESLKASIIALAEAPSSDEDDDDDYGGGAGEAFLEGEEDGGPRVRVGDGEPKDGDGSSDEEEEMDGPQGGSTTASSSAPPGRSPGAGAGAGYAPAVQLALESAYLARPELFARDGATRRGKGRRELRERTGLGDEQIEGWRSMLERDVRRVSRLSPPPPLSLSLLALTGGQEADSSLDARDAEQGKKMQRLKDKHQDLAASGNRPSAPPSHASSSDAPPHQRPPHQQQQQQQPQQGGSGARGGGGGGRGGARGGSGGASRGRGDGGRREHDRAKRGRDKKMARMGAL</sequence>
<comment type="caution">
    <text evidence="3">The sequence shown here is derived from an EMBL/GenBank/DDBJ whole genome shotgun (WGS) entry which is preliminary data.</text>
</comment>
<feature type="compositionally biased region" description="Low complexity" evidence="1">
    <location>
        <begin position="460"/>
        <end position="479"/>
    </location>
</feature>